<evidence type="ECO:0000259" key="2">
    <source>
        <dbReference type="Pfam" id="PF06713"/>
    </source>
</evidence>
<keyword evidence="1" id="KW-0472">Membrane</keyword>
<feature type="transmembrane region" description="Helical" evidence="1">
    <location>
        <begin position="12"/>
        <end position="31"/>
    </location>
</feature>
<comment type="caution">
    <text evidence="3">The sequence shown here is derived from an EMBL/GenBank/DDBJ whole genome shotgun (WGS) entry which is preliminary data.</text>
</comment>
<sequence>MGAETVRYRSKVDLWLFLLLLLNFLLVIYFLSAEWSWVGAMVNVGVFGSVLYLLFYISYDIKGEDLLVNYAAFYQKRIKISTINRIKETRNPLGAPAASLDRLEISYGHGHILVSPKKKTEFMDHLKSINPKIETQLRKRGK</sequence>
<dbReference type="EMBL" id="VCNI01000001">
    <property type="protein sequence ID" value="TMU57161.1"/>
    <property type="molecule type" value="Genomic_DNA"/>
</dbReference>
<evidence type="ECO:0000313" key="3">
    <source>
        <dbReference type="EMBL" id="TMU57161.1"/>
    </source>
</evidence>
<accession>A0ABY2WR71</accession>
<feature type="domain" description="Uncharacterized protein YyaB-like PH" evidence="2">
    <location>
        <begin position="58"/>
        <end position="130"/>
    </location>
</feature>
<dbReference type="InterPro" id="IPR009589">
    <property type="entry name" value="PH_YyaB-like"/>
</dbReference>
<keyword evidence="4" id="KW-1185">Reference proteome</keyword>
<gene>
    <name evidence="3" type="ORF">FGG15_06340</name>
</gene>
<keyword evidence="1" id="KW-1133">Transmembrane helix</keyword>
<reference evidence="3 4" key="1">
    <citation type="submission" date="2019-05" db="EMBL/GenBank/DDBJ databases">
        <title>Flagellimonas sp. AsT0115, sp. nov., isolated from a marine red algae, Asparagopsis taxiformis.</title>
        <authorList>
            <person name="Kim J."/>
            <person name="Jeong S.E."/>
            <person name="Jeon C.O."/>
        </authorList>
    </citation>
    <scope>NUCLEOTIDE SEQUENCE [LARGE SCALE GENOMIC DNA]</scope>
    <source>
        <strain evidence="3 4">AsT0115</strain>
    </source>
</reference>
<evidence type="ECO:0000256" key="1">
    <source>
        <dbReference type="SAM" id="Phobius"/>
    </source>
</evidence>
<organism evidence="3 4">
    <name type="scientific">Flagellimonas algicola</name>
    <dbReference type="NCBI Taxonomy" id="2583815"/>
    <lineage>
        <taxon>Bacteria</taxon>
        <taxon>Pseudomonadati</taxon>
        <taxon>Bacteroidota</taxon>
        <taxon>Flavobacteriia</taxon>
        <taxon>Flavobacteriales</taxon>
        <taxon>Flavobacteriaceae</taxon>
        <taxon>Flagellimonas</taxon>
    </lineage>
</organism>
<keyword evidence="1" id="KW-0812">Transmembrane</keyword>
<dbReference type="RefSeq" id="WP_138834361.1">
    <property type="nucleotide sequence ID" value="NZ_VCNI01000001.1"/>
</dbReference>
<dbReference type="Pfam" id="PF06713">
    <property type="entry name" value="bPH_4"/>
    <property type="match status" value="1"/>
</dbReference>
<dbReference type="Proteomes" id="UP000751614">
    <property type="component" value="Unassembled WGS sequence"/>
</dbReference>
<protein>
    <recommendedName>
        <fullName evidence="2">Uncharacterized protein YyaB-like PH domain-containing protein</fullName>
    </recommendedName>
</protein>
<evidence type="ECO:0000313" key="4">
    <source>
        <dbReference type="Proteomes" id="UP000751614"/>
    </source>
</evidence>
<proteinExistence type="predicted"/>
<feature type="transmembrane region" description="Helical" evidence="1">
    <location>
        <begin position="37"/>
        <end position="57"/>
    </location>
</feature>
<name>A0ABY2WR71_9FLAO</name>